<comment type="caution">
    <text evidence="2">The sequence shown here is derived from an EMBL/GenBank/DDBJ whole genome shotgun (WGS) entry which is preliminary data.</text>
</comment>
<protein>
    <submittedName>
        <fullName evidence="2">Uncharacterized protein DUF3429</fullName>
    </submittedName>
</protein>
<evidence type="ECO:0000313" key="2">
    <source>
        <dbReference type="EMBL" id="REH36981.1"/>
    </source>
</evidence>
<organism evidence="2 3">
    <name type="scientific">Paraperlucidibaca baekdonensis</name>
    <dbReference type="NCBI Taxonomy" id="748120"/>
    <lineage>
        <taxon>Bacteria</taxon>
        <taxon>Pseudomonadati</taxon>
        <taxon>Pseudomonadota</taxon>
        <taxon>Gammaproteobacteria</taxon>
        <taxon>Moraxellales</taxon>
        <taxon>Moraxellaceae</taxon>
        <taxon>Paraperlucidibaca</taxon>
    </lineage>
</organism>
<dbReference type="AlphaFoldDB" id="A0A3E0H2G6"/>
<sequence length="149" mass="15753">MLSCVLPLAGTLPFIGALVCMALGIDALTPMLRIDAILTVYALVIAAFMAGVHWGQAQGLQAQLPARGMPTALLWLSNGVALGIVGAAITLPMHQLWLALAMYFAVLLLIDFGLYRRDAISASYLRTRQLVTAIVVASLFAASVLQSVS</sequence>
<feature type="transmembrane region" description="Helical" evidence="1">
    <location>
        <begin position="32"/>
        <end position="52"/>
    </location>
</feature>
<gene>
    <name evidence="2" type="ORF">DFR26_2125</name>
</gene>
<accession>A0A3E0H2G6</accession>
<dbReference type="Pfam" id="PF11911">
    <property type="entry name" value="DUF3429"/>
    <property type="match status" value="1"/>
</dbReference>
<evidence type="ECO:0000313" key="3">
    <source>
        <dbReference type="Proteomes" id="UP000256774"/>
    </source>
</evidence>
<dbReference type="EMBL" id="QUNR01000004">
    <property type="protein sequence ID" value="REH36981.1"/>
    <property type="molecule type" value="Genomic_DNA"/>
</dbReference>
<dbReference type="InterPro" id="IPR021836">
    <property type="entry name" value="DUF3429"/>
</dbReference>
<keyword evidence="1" id="KW-0472">Membrane</keyword>
<keyword evidence="1" id="KW-0812">Transmembrane</keyword>
<evidence type="ECO:0000256" key="1">
    <source>
        <dbReference type="SAM" id="Phobius"/>
    </source>
</evidence>
<proteinExistence type="predicted"/>
<dbReference type="RefSeq" id="WP_116208914.1">
    <property type="nucleotide sequence ID" value="NZ_QUNR01000004.1"/>
</dbReference>
<dbReference type="OrthoDB" id="8591832at2"/>
<dbReference type="Proteomes" id="UP000256774">
    <property type="component" value="Unassembled WGS sequence"/>
</dbReference>
<feature type="transmembrane region" description="Helical" evidence="1">
    <location>
        <begin position="72"/>
        <end position="91"/>
    </location>
</feature>
<reference evidence="2 3" key="1">
    <citation type="submission" date="2018-08" db="EMBL/GenBank/DDBJ databases">
        <title>Genomic Encyclopedia of Type Strains, Phase IV (KMG-IV): sequencing the most valuable type-strain genomes for metagenomic binning, comparative biology and taxonomic classification.</title>
        <authorList>
            <person name="Goeker M."/>
        </authorList>
    </citation>
    <scope>NUCLEOTIDE SEQUENCE [LARGE SCALE GENOMIC DNA]</scope>
    <source>
        <strain evidence="2 3">DSM 26022</strain>
    </source>
</reference>
<feature type="transmembrane region" description="Helical" evidence="1">
    <location>
        <begin position="97"/>
        <end position="115"/>
    </location>
</feature>
<name>A0A3E0H2G6_9GAMM</name>
<keyword evidence="3" id="KW-1185">Reference proteome</keyword>
<keyword evidence="1" id="KW-1133">Transmembrane helix</keyword>
<feature type="transmembrane region" description="Helical" evidence="1">
    <location>
        <begin position="127"/>
        <end position="148"/>
    </location>
</feature>